<evidence type="ECO:0000313" key="3">
    <source>
        <dbReference type="Proteomes" id="UP000595703"/>
    </source>
</evidence>
<name>A0A7U3V007_9ACTN</name>
<gene>
    <name evidence="2" type="ORF">RVR_9485</name>
</gene>
<dbReference type="KEGG" id="arev:RVR_9485"/>
<reference evidence="2 3" key="4">
    <citation type="journal article" date="2020" name="Sci. Rep.">
        <title>beta-carboline chemical signals induce reveromycin production through a LuxR family regulator in Streptomyces sp. SN-593.</title>
        <authorList>
            <person name="Panthee S."/>
            <person name="Kito N."/>
            <person name="Hayashi T."/>
            <person name="Shimizu T."/>
            <person name="Ishikawa J."/>
            <person name="Hamamoto H."/>
            <person name="Osada H."/>
            <person name="Takahashi S."/>
        </authorList>
    </citation>
    <scope>NUCLEOTIDE SEQUENCE [LARGE SCALE GENOMIC DNA]</scope>
    <source>
        <strain evidence="2 3">SN-593</strain>
    </source>
</reference>
<feature type="region of interest" description="Disordered" evidence="1">
    <location>
        <begin position="141"/>
        <end position="169"/>
    </location>
</feature>
<proteinExistence type="predicted"/>
<dbReference type="Proteomes" id="UP000595703">
    <property type="component" value="Chromosome"/>
</dbReference>
<organism evidence="2 3">
    <name type="scientific">Actinacidiphila reveromycinica</name>
    <dbReference type="NCBI Taxonomy" id="659352"/>
    <lineage>
        <taxon>Bacteria</taxon>
        <taxon>Bacillati</taxon>
        <taxon>Actinomycetota</taxon>
        <taxon>Actinomycetes</taxon>
        <taxon>Kitasatosporales</taxon>
        <taxon>Streptomycetaceae</taxon>
        <taxon>Actinacidiphila</taxon>
    </lineage>
</organism>
<reference evidence="2 3" key="3">
    <citation type="journal article" date="2011" name="Nat. Chem. Biol.">
        <title>Reveromycin A biosynthesis uses RevG and RevJ for stereospecific spiroacetal formation.</title>
        <authorList>
            <person name="Takahashi S."/>
            <person name="Toyoda A."/>
            <person name="Sekiyama Y."/>
            <person name="Takagi H."/>
            <person name="Nogawa T."/>
            <person name="Uramoto M."/>
            <person name="Suzuki R."/>
            <person name="Koshino H."/>
            <person name="Kumano T."/>
            <person name="Panthee S."/>
            <person name="Dairi T."/>
            <person name="Ishikawa J."/>
            <person name="Ikeda H."/>
            <person name="Sakaki Y."/>
            <person name="Osada H."/>
        </authorList>
    </citation>
    <scope>NUCLEOTIDE SEQUENCE [LARGE SCALE GENOMIC DNA]</scope>
    <source>
        <strain evidence="2 3">SN-593</strain>
    </source>
</reference>
<sequence length="169" mass="16856">MLTDPGTALPIADILRAAGLRVAAATVPAPTGDPYREAISAVDRAPLVISAWATPAVDRATSALVAARLADRISAGPSPVWVRISRDPVHPAPPFSVHIPLSPAGTLGPEARGALARLAAGDLGPCLPAAAGAAGHLLAALRPPPGGRERASSFDSTRPAASGPVVNSS</sequence>
<evidence type="ECO:0000313" key="2">
    <source>
        <dbReference type="EMBL" id="BBB01873.1"/>
    </source>
</evidence>
<dbReference type="AlphaFoldDB" id="A0A7U3V007"/>
<accession>A0A7U3V007</accession>
<reference evidence="2 3" key="2">
    <citation type="journal article" date="2011" name="J. Antibiot.">
        <title>Furaquinocins I and J: novel polyketide isoprenoid hybrid compounds from Streptomyces reveromyceticus SN-593.</title>
        <authorList>
            <person name="Panthee S."/>
            <person name="Takahashi S."/>
            <person name="Takagi H."/>
            <person name="Nogawa T."/>
            <person name="Oowada E."/>
            <person name="Uramoto M."/>
            <person name="Osada H."/>
        </authorList>
    </citation>
    <scope>NUCLEOTIDE SEQUENCE [LARGE SCALE GENOMIC DNA]</scope>
    <source>
        <strain evidence="2 3">SN-593</strain>
    </source>
</reference>
<evidence type="ECO:0000256" key="1">
    <source>
        <dbReference type="SAM" id="MobiDB-lite"/>
    </source>
</evidence>
<keyword evidence="3" id="KW-1185">Reference proteome</keyword>
<reference evidence="2 3" key="1">
    <citation type="journal article" date="2010" name="J. Bacteriol.">
        <title>Biochemical characterization of a novel indole prenyltransferase from Streptomyces sp. SN-593.</title>
        <authorList>
            <person name="Takahashi S."/>
            <person name="Takagi H."/>
            <person name="Toyoda A."/>
            <person name="Uramoto M."/>
            <person name="Nogawa T."/>
            <person name="Ueki M."/>
            <person name="Sakaki Y."/>
            <person name="Osada H."/>
        </authorList>
    </citation>
    <scope>NUCLEOTIDE SEQUENCE [LARGE SCALE GENOMIC DNA]</scope>
    <source>
        <strain evidence="2 3">SN-593</strain>
    </source>
</reference>
<protein>
    <submittedName>
        <fullName evidence="2">Uncharacterized protein</fullName>
    </submittedName>
</protein>
<dbReference type="EMBL" id="AP018365">
    <property type="protein sequence ID" value="BBB01873.1"/>
    <property type="molecule type" value="Genomic_DNA"/>
</dbReference>